<proteinExistence type="predicted"/>
<keyword evidence="2" id="KW-1185">Reference proteome</keyword>
<dbReference type="RefSeq" id="WP_211648142.1">
    <property type="nucleotide sequence ID" value="NZ_JAFEVO010000001.1"/>
</dbReference>
<dbReference type="Proteomes" id="UP000811492">
    <property type="component" value="Unassembled WGS sequence"/>
</dbReference>
<comment type="caution">
    <text evidence="1">The sequence shown here is derived from an EMBL/GenBank/DDBJ whole genome shotgun (WGS) entry which is preliminary data.</text>
</comment>
<evidence type="ECO:0000313" key="1">
    <source>
        <dbReference type="EMBL" id="MBS3180976.1"/>
    </source>
</evidence>
<gene>
    <name evidence="1" type="ORF">JSQ98_01965</name>
</gene>
<accession>A0ABS5M2N7</accession>
<name>A0ABS5M2N7_9MICO</name>
<evidence type="ECO:0000313" key="2">
    <source>
        <dbReference type="Proteomes" id="UP000811492"/>
    </source>
</evidence>
<reference evidence="1 2" key="1">
    <citation type="submission" date="2021-02" db="EMBL/GenBank/DDBJ databases">
        <title>Draft genome and description of Leucobacter sp nov strain Marseille-Q4368.</title>
        <authorList>
            <person name="Boxberger M."/>
            <person name="La Scola B."/>
        </authorList>
    </citation>
    <scope>NUCLEOTIDE SEQUENCE [LARGE SCALE GENOMIC DNA]</scope>
    <source>
        <strain evidence="1 2">Marseille-Q4368</strain>
    </source>
</reference>
<sequence>MGVERVFCGLAFGNNLQDKLDKVGIPIADDVFDNLLSGDGRMVTWKGRKAHLLGAVA</sequence>
<protein>
    <submittedName>
        <fullName evidence="1">Uncharacterized protein</fullName>
    </submittedName>
</protein>
<organism evidence="1 2">
    <name type="scientific">Leucobacter manosquensis</name>
    <dbReference type="NCBI Taxonomy" id="2810611"/>
    <lineage>
        <taxon>Bacteria</taxon>
        <taxon>Bacillati</taxon>
        <taxon>Actinomycetota</taxon>
        <taxon>Actinomycetes</taxon>
        <taxon>Micrococcales</taxon>
        <taxon>Microbacteriaceae</taxon>
        <taxon>Leucobacter</taxon>
    </lineage>
</organism>
<dbReference type="EMBL" id="JAFEVO010000001">
    <property type="protein sequence ID" value="MBS3180976.1"/>
    <property type="molecule type" value="Genomic_DNA"/>
</dbReference>